<dbReference type="STRING" id="75743.A0A401QD24"/>
<dbReference type="InterPro" id="IPR035899">
    <property type="entry name" value="DBL_dom_sf"/>
</dbReference>
<dbReference type="Pfam" id="PF00621">
    <property type="entry name" value="RhoGEF"/>
    <property type="match status" value="1"/>
</dbReference>
<dbReference type="InterPro" id="IPR000219">
    <property type="entry name" value="DH_dom"/>
</dbReference>
<feature type="domain" description="DH" evidence="1">
    <location>
        <begin position="57"/>
        <end position="141"/>
    </location>
</feature>
<feature type="non-terminal residue" evidence="2">
    <location>
        <position position="1"/>
    </location>
</feature>
<reference evidence="2 3" key="1">
    <citation type="journal article" date="2018" name="Nat. Ecol. Evol.">
        <title>Shark genomes provide insights into elasmobranch evolution and the origin of vertebrates.</title>
        <authorList>
            <person name="Hara Y"/>
            <person name="Yamaguchi K"/>
            <person name="Onimaru K"/>
            <person name="Kadota M"/>
            <person name="Koyanagi M"/>
            <person name="Keeley SD"/>
            <person name="Tatsumi K"/>
            <person name="Tanaka K"/>
            <person name="Motone F"/>
            <person name="Kageyama Y"/>
            <person name="Nozu R"/>
            <person name="Adachi N"/>
            <person name="Nishimura O"/>
            <person name="Nakagawa R"/>
            <person name="Tanegashima C"/>
            <person name="Kiyatake I"/>
            <person name="Matsumoto R"/>
            <person name="Murakumo K"/>
            <person name="Nishida K"/>
            <person name="Terakita A"/>
            <person name="Kuratani S"/>
            <person name="Sato K"/>
            <person name="Hyodo S Kuraku.S."/>
        </authorList>
    </citation>
    <scope>NUCLEOTIDE SEQUENCE [LARGE SCALE GENOMIC DNA]</scope>
</reference>
<accession>A0A401QD24</accession>
<dbReference type="AlphaFoldDB" id="A0A401QD24"/>
<keyword evidence="3" id="KW-1185">Reference proteome</keyword>
<sequence>VDGHGYGAWTEPGSQSQCLAQAEEDQTHLSDVEQDPANWQQLVSQDILSGLKPHEIKRQEVINELFHTERAHIRMLKVLDVIFYQKMLRDGNILTADVRSIFSNLEEVLQLHVSLNEQMRKVWKRNENFVVDQIGEDLLSW</sequence>
<feature type="non-terminal residue" evidence="2">
    <location>
        <position position="141"/>
    </location>
</feature>
<dbReference type="PROSITE" id="PS50010">
    <property type="entry name" value="DH_2"/>
    <property type="match status" value="1"/>
</dbReference>
<evidence type="ECO:0000259" key="1">
    <source>
        <dbReference type="PROSITE" id="PS50010"/>
    </source>
</evidence>
<dbReference type="GO" id="GO:0001664">
    <property type="term" value="F:G protein-coupled receptor binding"/>
    <property type="evidence" value="ECO:0007669"/>
    <property type="project" value="TreeGrafter"/>
</dbReference>
<dbReference type="Proteomes" id="UP000288216">
    <property type="component" value="Unassembled WGS sequence"/>
</dbReference>
<dbReference type="GO" id="GO:0005085">
    <property type="term" value="F:guanyl-nucleotide exchange factor activity"/>
    <property type="evidence" value="ECO:0007669"/>
    <property type="project" value="InterPro"/>
</dbReference>
<organism evidence="2 3">
    <name type="scientific">Scyliorhinus torazame</name>
    <name type="common">Cloudy catshark</name>
    <name type="synonym">Catulus torazame</name>
    <dbReference type="NCBI Taxonomy" id="75743"/>
    <lineage>
        <taxon>Eukaryota</taxon>
        <taxon>Metazoa</taxon>
        <taxon>Chordata</taxon>
        <taxon>Craniata</taxon>
        <taxon>Vertebrata</taxon>
        <taxon>Chondrichthyes</taxon>
        <taxon>Elasmobranchii</taxon>
        <taxon>Galeomorphii</taxon>
        <taxon>Galeoidea</taxon>
        <taxon>Carcharhiniformes</taxon>
        <taxon>Scyliorhinidae</taxon>
        <taxon>Scyliorhinus</taxon>
    </lineage>
</organism>
<dbReference type="EMBL" id="BFAA01033323">
    <property type="protein sequence ID" value="GCB83280.1"/>
    <property type="molecule type" value="Genomic_DNA"/>
</dbReference>
<name>A0A401QD24_SCYTO</name>
<dbReference type="GO" id="GO:0007186">
    <property type="term" value="P:G protein-coupled receptor signaling pathway"/>
    <property type="evidence" value="ECO:0007669"/>
    <property type="project" value="TreeGrafter"/>
</dbReference>
<dbReference type="GO" id="GO:0005737">
    <property type="term" value="C:cytoplasm"/>
    <property type="evidence" value="ECO:0007669"/>
    <property type="project" value="TreeGrafter"/>
</dbReference>
<proteinExistence type="predicted"/>
<protein>
    <recommendedName>
        <fullName evidence="1">DH domain-containing protein</fullName>
    </recommendedName>
</protein>
<dbReference type="Gene3D" id="1.20.900.10">
    <property type="entry name" value="Dbl homology (DH) domain"/>
    <property type="match status" value="1"/>
</dbReference>
<dbReference type="OMA" id="EKCFEAD"/>
<dbReference type="OrthoDB" id="2272012at2759"/>
<comment type="caution">
    <text evidence="2">The sequence shown here is derived from an EMBL/GenBank/DDBJ whole genome shotgun (WGS) entry which is preliminary data.</text>
</comment>
<dbReference type="SUPFAM" id="SSF48065">
    <property type="entry name" value="DBL homology domain (DH-domain)"/>
    <property type="match status" value="1"/>
</dbReference>
<dbReference type="PANTHER" id="PTHR45872:SF3">
    <property type="entry name" value="RHO GUANINE NUCLEOTIDE EXCHANGE FACTOR 12"/>
    <property type="match status" value="1"/>
</dbReference>
<evidence type="ECO:0000313" key="2">
    <source>
        <dbReference type="EMBL" id="GCB83280.1"/>
    </source>
</evidence>
<dbReference type="PANTHER" id="PTHR45872">
    <property type="entry name" value="RHO GUANINE NUCLEOTIDE EXCHANGE FACTOR 2, ISOFORM D"/>
    <property type="match status" value="1"/>
</dbReference>
<evidence type="ECO:0000313" key="3">
    <source>
        <dbReference type="Proteomes" id="UP000288216"/>
    </source>
</evidence>
<gene>
    <name evidence="2" type="ORF">scyTo_0023746</name>
</gene>